<dbReference type="AlphaFoldDB" id="A0A151T858"/>
<dbReference type="EMBL" id="CM003610">
    <property type="protein sequence ID" value="KYP63195.1"/>
    <property type="molecule type" value="Genomic_DNA"/>
</dbReference>
<gene>
    <name evidence="1" type="ORF">KK1_017762</name>
</gene>
<evidence type="ECO:0008006" key="3">
    <source>
        <dbReference type="Google" id="ProtNLM"/>
    </source>
</evidence>
<dbReference type="Proteomes" id="UP000075243">
    <property type="component" value="Chromosome 8"/>
</dbReference>
<protein>
    <recommendedName>
        <fullName evidence="3">Reverse transcriptase domain-containing protein</fullName>
    </recommendedName>
</protein>
<proteinExistence type="predicted"/>
<dbReference type="Gramene" id="C.cajan_17251.t">
    <property type="protein sequence ID" value="C.cajan_17251.t"/>
    <property type="gene ID" value="C.cajan_17251"/>
</dbReference>
<evidence type="ECO:0000313" key="1">
    <source>
        <dbReference type="EMBL" id="KYP63195.1"/>
    </source>
</evidence>
<accession>A0A151T858</accession>
<reference evidence="1 2" key="1">
    <citation type="journal article" date="2012" name="Nat. Biotechnol.">
        <title>Draft genome sequence of pigeonpea (Cajanus cajan), an orphan legume crop of resource-poor farmers.</title>
        <authorList>
            <person name="Varshney R.K."/>
            <person name="Chen W."/>
            <person name="Li Y."/>
            <person name="Bharti A.K."/>
            <person name="Saxena R.K."/>
            <person name="Schlueter J.A."/>
            <person name="Donoghue M.T."/>
            <person name="Azam S."/>
            <person name="Fan G."/>
            <person name="Whaley A.M."/>
            <person name="Farmer A.D."/>
            <person name="Sheridan J."/>
            <person name="Iwata A."/>
            <person name="Tuteja R."/>
            <person name="Penmetsa R.V."/>
            <person name="Wu W."/>
            <person name="Upadhyaya H.D."/>
            <person name="Yang S.P."/>
            <person name="Shah T."/>
            <person name="Saxena K.B."/>
            <person name="Michael T."/>
            <person name="McCombie W.R."/>
            <person name="Yang B."/>
            <person name="Zhang G."/>
            <person name="Yang H."/>
            <person name="Wang J."/>
            <person name="Spillane C."/>
            <person name="Cook D.R."/>
            <person name="May G.D."/>
            <person name="Xu X."/>
            <person name="Jackson S.A."/>
        </authorList>
    </citation>
    <scope>NUCLEOTIDE SEQUENCE [LARGE SCALE GENOMIC DNA]</scope>
    <source>
        <strain evidence="2">cv. Asha</strain>
    </source>
</reference>
<name>A0A151T858_CAJCA</name>
<sequence length="119" mass="13750">MHRVIATSISFLWNGSPKIGLYQGDPLSLYLFVLCMKRLGVMIMKEVYSSHWFPFQMPQGRLTMIRLNWLPQSICHFLDKSCKNFTRKGSGERGLHLVGWKHITKSKSRDGLGVRIARL</sequence>
<evidence type="ECO:0000313" key="2">
    <source>
        <dbReference type="Proteomes" id="UP000075243"/>
    </source>
</evidence>
<keyword evidence="2" id="KW-1185">Reference proteome</keyword>
<organism evidence="1 2">
    <name type="scientific">Cajanus cajan</name>
    <name type="common">Pigeon pea</name>
    <name type="synonym">Cajanus indicus</name>
    <dbReference type="NCBI Taxonomy" id="3821"/>
    <lineage>
        <taxon>Eukaryota</taxon>
        <taxon>Viridiplantae</taxon>
        <taxon>Streptophyta</taxon>
        <taxon>Embryophyta</taxon>
        <taxon>Tracheophyta</taxon>
        <taxon>Spermatophyta</taxon>
        <taxon>Magnoliopsida</taxon>
        <taxon>eudicotyledons</taxon>
        <taxon>Gunneridae</taxon>
        <taxon>Pentapetalae</taxon>
        <taxon>rosids</taxon>
        <taxon>fabids</taxon>
        <taxon>Fabales</taxon>
        <taxon>Fabaceae</taxon>
        <taxon>Papilionoideae</taxon>
        <taxon>50 kb inversion clade</taxon>
        <taxon>NPAAA clade</taxon>
        <taxon>indigoferoid/millettioid clade</taxon>
        <taxon>Phaseoleae</taxon>
        <taxon>Cajanus</taxon>
    </lineage>
</organism>